<protein>
    <recommendedName>
        <fullName evidence="3">DUF4256 domain-containing protein</fullName>
    </recommendedName>
</protein>
<proteinExistence type="predicted"/>
<evidence type="ECO:0008006" key="3">
    <source>
        <dbReference type="Google" id="ProtNLM"/>
    </source>
</evidence>
<sequence>MKPLQSKLTQEQIDELLSTLKARFEKHLHRHTGLNWKDVQSRLQANPDKLWSLNEMENTGGEPDVVAYDQAQDTYLFFDCAAESPKQRRSICYDQDALESRKENKPKHSALGMAEEMGIKILNEEQYRLLQTLGHFDMKTSSWIETPAAIRALGGALFADYRYATVFVYHNGAESYYAARGFRGALEV</sequence>
<dbReference type="Pfam" id="PF14066">
    <property type="entry name" value="DUF4256"/>
    <property type="match status" value="1"/>
</dbReference>
<accession>A0A916UC89</accession>
<evidence type="ECO:0000313" key="1">
    <source>
        <dbReference type="EMBL" id="GGC68333.1"/>
    </source>
</evidence>
<keyword evidence="2" id="KW-1185">Reference proteome</keyword>
<gene>
    <name evidence="1" type="ORF">GCM10011387_22150</name>
</gene>
<dbReference type="InterPro" id="IPR025352">
    <property type="entry name" value="DUF4256"/>
</dbReference>
<name>A0A916UC89_9SPHI</name>
<dbReference type="EMBL" id="BMIL01000007">
    <property type="protein sequence ID" value="GGC68333.1"/>
    <property type="molecule type" value="Genomic_DNA"/>
</dbReference>
<reference evidence="1" key="2">
    <citation type="submission" date="2020-09" db="EMBL/GenBank/DDBJ databases">
        <authorList>
            <person name="Sun Q."/>
            <person name="Zhou Y."/>
        </authorList>
    </citation>
    <scope>NUCLEOTIDE SEQUENCE</scope>
    <source>
        <strain evidence="1">CGMCC 1.15343</strain>
    </source>
</reference>
<organism evidence="1 2">
    <name type="scientific">Pedobacter quisquiliarum</name>
    <dbReference type="NCBI Taxonomy" id="1834438"/>
    <lineage>
        <taxon>Bacteria</taxon>
        <taxon>Pseudomonadati</taxon>
        <taxon>Bacteroidota</taxon>
        <taxon>Sphingobacteriia</taxon>
        <taxon>Sphingobacteriales</taxon>
        <taxon>Sphingobacteriaceae</taxon>
        <taxon>Pedobacter</taxon>
    </lineage>
</organism>
<evidence type="ECO:0000313" key="2">
    <source>
        <dbReference type="Proteomes" id="UP000651668"/>
    </source>
</evidence>
<comment type="caution">
    <text evidence="1">The sequence shown here is derived from an EMBL/GenBank/DDBJ whole genome shotgun (WGS) entry which is preliminary data.</text>
</comment>
<dbReference type="AlphaFoldDB" id="A0A916UC89"/>
<dbReference type="Proteomes" id="UP000651668">
    <property type="component" value="Unassembled WGS sequence"/>
</dbReference>
<dbReference type="RefSeq" id="WP_188626972.1">
    <property type="nucleotide sequence ID" value="NZ_BMIL01000007.1"/>
</dbReference>
<reference evidence="1" key="1">
    <citation type="journal article" date="2014" name="Int. J. Syst. Evol. Microbiol.">
        <title>Complete genome sequence of Corynebacterium casei LMG S-19264T (=DSM 44701T), isolated from a smear-ripened cheese.</title>
        <authorList>
            <consortium name="US DOE Joint Genome Institute (JGI-PGF)"/>
            <person name="Walter F."/>
            <person name="Albersmeier A."/>
            <person name="Kalinowski J."/>
            <person name="Ruckert C."/>
        </authorList>
    </citation>
    <scope>NUCLEOTIDE SEQUENCE</scope>
    <source>
        <strain evidence="1">CGMCC 1.15343</strain>
    </source>
</reference>